<keyword evidence="2" id="KW-1185">Reference proteome</keyword>
<organism evidence="1 2">
    <name type="scientific">Hibiscus sabdariffa</name>
    <name type="common">roselle</name>
    <dbReference type="NCBI Taxonomy" id="183260"/>
    <lineage>
        <taxon>Eukaryota</taxon>
        <taxon>Viridiplantae</taxon>
        <taxon>Streptophyta</taxon>
        <taxon>Embryophyta</taxon>
        <taxon>Tracheophyta</taxon>
        <taxon>Spermatophyta</taxon>
        <taxon>Magnoliopsida</taxon>
        <taxon>eudicotyledons</taxon>
        <taxon>Gunneridae</taxon>
        <taxon>Pentapetalae</taxon>
        <taxon>rosids</taxon>
        <taxon>malvids</taxon>
        <taxon>Malvales</taxon>
        <taxon>Malvaceae</taxon>
        <taxon>Malvoideae</taxon>
        <taxon>Hibiscus</taxon>
    </lineage>
</organism>
<name>A0ABR2TQU6_9ROSI</name>
<evidence type="ECO:0000313" key="2">
    <source>
        <dbReference type="Proteomes" id="UP001396334"/>
    </source>
</evidence>
<evidence type="ECO:0000313" key="1">
    <source>
        <dbReference type="EMBL" id="KAK9039820.1"/>
    </source>
</evidence>
<gene>
    <name evidence="1" type="ORF">V6N11_015006</name>
</gene>
<comment type="caution">
    <text evidence="1">The sequence shown here is derived from an EMBL/GenBank/DDBJ whole genome shotgun (WGS) entry which is preliminary data.</text>
</comment>
<sequence>MKTTGILMPSDNLGGENFWQLTWLYVKNIAPSLQSEVFSEQFSFKKKVFSEQELEQVRAKHQKTTGVPFKDGAVLFPSKETI</sequence>
<accession>A0ABR2TQU6</accession>
<dbReference type="Proteomes" id="UP001396334">
    <property type="component" value="Unassembled WGS sequence"/>
</dbReference>
<reference evidence="1 2" key="1">
    <citation type="journal article" date="2024" name="G3 (Bethesda)">
        <title>Genome assembly of Hibiscus sabdariffa L. provides insights into metabolisms of medicinal natural products.</title>
        <authorList>
            <person name="Kim T."/>
        </authorList>
    </citation>
    <scope>NUCLEOTIDE SEQUENCE [LARGE SCALE GENOMIC DNA]</scope>
    <source>
        <strain evidence="1">TK-2024</strain>
        <tissue evidence="1">Old leaves</tissue>
    </source>
</reference>
<protein>
    <submittedName>
        <fullName evidence="1">Uncharacterized protein</fullName>
    </submittedName>
</protein>
<proteinExistence type="predicted"/>
<dbReference type="EMBL" id="JBBPBN010000004">
    <property type="protein sequence ID" value="KAK9039820.1"/>
    <property type="molecule type" value="Genomic_DNA"/>
</dbReference>